<dbReference type="Gene3D" id="3.90.100.10">
    <property type="entry name" value="Orn/Lys/Arg decarboxylase, C-terminal domain"/>
    <property type="match status" value="1"/>
</dbReference>
<dbReference type="Pfam" id="PF01276">
    <property type="entry name" value="OKR_DC_1"/>
    <property type="match status" value="2"/>
</dbReference>
<dbReference type="Gene3D" id="3.40.640.10">
    <property type="entry name" value="Type I PLP-dependent aspartate aminotransferase-like (Major domain)"/>
    <property type="match status" value="2"/>
</dbReference>
<dbReference type="InterPro" id="IPR015424">
    <property type="entry name" value="PyrdxlP-dep_Trfase"/>
</dbReference>
<organism evidence="8 9">
    <name type="scientific">Adiantum capillus-veneris</name>
    <name type="common">Maidenhair fern</name>
    <dbReference type="NCBI Taxonomy" id="13818"/>
    <lineage>
        <taxon>Eukaryota</taxon>
        <taxon>Viridiplantae</taxon>
        <taxon>Streptophyta</taxon>
        <taxon>Embryophyta</taxon>
        <taxon>Tracheophyta</taxon>
        <taxon>Polypodiopsida</taxon>
        <taxon>Polypodiidae</taxon>
        <taxon>Polypodiales</taxon>
        <taxon>Pteridineae</taxon>
        <taxon>Pteridaceae</taxon>
        <taxon>Vittarioideae</taxon>
        <taxon>Adiantum</taxon>
    </lineage>
</organism>
<sequence>MALLPRHAFCYAGATSGRDGAPASSPSTGRTPSAAASRVPLVDALAACASQDTVASFHFPGHRRGAAAPPALARLLGLPPFAHDLPELPELDNLFAPHDAIAQAQSRAAALFGADSTFFLVNGSTCGVQAAIMSTCPPGHTLILSRNCHISAFSEEAFAEAERQGEHLKIGALLITSPTYFGVCSDIRGIADACHKHNVPLIVDEAHGAHFRFHEELPATALQQGADIVIQSTHKTLQSSSPSYLLLASLDAATEHAAENGTAAFTDAIRLAKQARELLEQVEGLKVLSFNGLRDRGLRGVEAMDPLRITLGLWELGISGFEADDILRHDHQVIAELPLLQSITFAVSLGTTLEDVDSLVAAFKVLAKSRRLGLCSDANKRERSLASVFCTDKWRNRRLAPREAYFAASERVHSEAACDRVCCELICPYPPGIPVLVPGERISKEAVNYLKAVVKHGGFISGASDESVDTFLVCKQDSLKHLGVGDGLCFKY</sequence>
<evidence type="ECO:0000259" key="7">
    <source>
        <dbReference type="Pfam" id="PF03711"/>
    </source>
</evidence>
<dbReference type="InterPro" id="IPR036633">
    <property type="entry name" value="Prn/Lys/Arg_de-COase_C_sf"/>
</dbReference>
<evidence type="ECO:0000256" key="2">
    <source>
        <dbReference type="ARBA" id="ARBA00010671"/>
    </source>
</evidence>
<protein>
    <recommendedName>
        <fullName evidence="10">Arginine decarboxylase</fullName>
    </recommendedName>
</protein>
<dbReference type="InterPro" id="IPR000310">
    <property type="entry name" value="Orn/Lys/Arg_deCO2ase_major_dom"/>
</dbReference>
<feature type="domain" description="Orn/Lys/Arg decarboxylase C-terminal" evidence="7">
    <location>
        <begin position="400"/>
        <end position="455"/>
    </location>
</feature>
<dbReference type="AlphaFoldDB" id="A0A9D4ZHI9"/>
<dbReference type="OrthoDB" id="5978656at2759"/>
<dbReference type="Proteomes" id="UP000886520">
    <property type="component" value="Chromosome 11"/>
</dbReference>
<dbReference type="InterPro" id="IPR015421">
    <property type="entry name" value="PyrdxlP-dep_Trfase_major"/>
</dbReference>
<keyword evidence="5" id="KW-0456">Lyase</keyword>
<name>A0A9D4ZHI9_ADICA</name>
<dbReference type="PANTHER" id="PTHR43277">
    <property type="entry name" value="ARGININE DECARBOXYLASE"/>
    <property type="match status" value="1"/>
</dbReference>
<dbReference type="GO" id="GO:0016831">
    <property type="term" value="F:carboxy-lyase activity"/>
    <property type="evidence" value="ECO:0007669"/>
    <property type="project" value="UniProtKB-KW"/>
</dbReference>
<comment type="caution">
    <text evidence="8">The sequence shown here is derived from an EMBL/GenBank/DDBJ whole genome shotgun (WGS) entry which is preliminary data.</text>
</comment>
<proteinExistence type="inferred from homology"/>
<evidence type="ECO:0008006" key="10">
    <source>
        <dbReference type="Google" id="ProtNLM"/>
    </source>
</evidence>
<keyword evidence="4" id="KW-0663">Pyridoxal phosphate</keyword>
<evidence type="ECO:0000313" key="8">
    <source>
        <dbReference type="EMBL" id="KAI5073091.1"/>
    </source>
</evidence>
<dbReference type="InterPro" id="IPR008286">
    <property type="entry name" value="Prn/Lys/Arg_de-COase_C"/>
</dbReference>
<keyword evidence="3" id="KW-0210">Decarboxylase</keyword>
<dbReference type="Pfam" id="PF03711">
    <property type="entry name" value="OKR_DC_1_C"/>
    <property type="match status" value="1"/>
</dbReference>
<dbReference type="SUPFAM" id="SSF55904">
    <property type="entry name" value="Ornithine decarboxylase C-terminal domain"/>
    <property type="match status" value="1"/>
</dbReference>
<comment type="similarity">
    <text evidence="2">Belongs to the Orn/Lys/Arg decarboxylase class-I family.</text>
</comment>
<accession>A0A9D4ZHI9</accession>
<evidence type="ECO:0000256" key="3">
    <source>
        <dbReference type="ARBA" id="ARBA00022793"/>
    </source>
</evidence>
<evidence type="ECO:0000313" key="9">
    <source>
        <dbReference type="Proteomes" id="UP000886520"/>
    </source>
</evidence>
<dbReference type="EMBL" id="JABFUD020000011">
    <property type="protein sequence ID" value="KAI5073091.1"/>
    <property type="molecule type" value="Genomic_DNA"/>
</dbReference>
<comment type="cofactor">
    <cofactor evidence="1">
        <name>pyridoxal 5'-phosphate</name>
        <dbReference type="ChEBI" id="CHEBI:597326"/>
    </cofactor>
</comment>
<evidence type="ECO:0000256" key="5">
    <source>
        <dbReference type="ARBA" id="ARBA00023239"/>
    </source>
</evidence>
<evidence type="ECO:0000256" key="4">
    <source>
        <dbReference type="ARBA" id="ARBA00022898"/>
    </source>
</evidence>
<evidence type="ECO:0000256" key="1">
    <source>
        <dbReference type="ARBA" id="ARBA00001933"/>
    </source>
</evidence>
<reference evidence="8" key="1">
    <citation type="submission" date="2021-01" db="EMBL/GenBank/DDBJ databases">
        <title>Adiantum capillus-veneris genome.</title>
        <authorList>
            <person name="Fang Y."/>
            <person name="Liao Q."/>
        </authorList>
    </citation>
    <scope>NUCLEOTIDE SEQUENCE</scope>
    <source>
        <strain evidence="8">H3</strain>
        <tissue evidence="8">Leaf</tissue>
    </source>
</reference>
<feature type="domain" description="Orn/Lys/Arg decarboxylases family 1 pyridoxal-P attachment site" evidence="6">
    <location>
        <begin position="40"/>
        <end position="155"/>
    </location>
</feature>
<dbReference type="InterPro" id="IPR052357">
    <property type="entry name" value="Orn_Lys_Arg_decarboxylase-I"/>
</dbReference>
<feature type="domain" description="Orn/Lys/Arg decarboxylases family 1 pyridoxal-P attachment site" evidence="6">
    <location>
        <begin position="170"/>
        <end position="238"/>
    </location>
</feature>
<dbReference type="SUPFAM" id="SSF53383">
    <property type="entry name" value="PLP-dependent transferases"/>
    <property type="match status" value="1"/>
</dbReference>
<keyword evidence="9" id="KW-1185">Reference proteome</keyword>
<dbReference type="PANTHER" id="PTHR43277:SF4">
    <property type="entry name" value="ARGININE DECARBOXYLASE"/>
    <property type="match status" value="1"/>
</dbReference>
<evidence type="ECO:0000259" key="6">
    <source>
        <dbReference type="Pfam" id="PF01276"/>
    </source>
</evidence>
<gene>
    <name evidence="8" type="ORF">GOP47_0011104</name>
</gene>